<dbReference type="RefSeq" id="WP_320379916.1">
    <property type="nucleotide sequence ID" value="NZ_JAWDIQ010000002.1"/>
</dbReference>
<accession>A0ABU5CRU8</accession>
<evidence type="ECO:0000259" key="3">
    <source>
        <dbReference type="PROSITE" id="PS51186"/>
    </source>
</evidence>
<dbReference type="Gene3D" id="3.40.630.30">
    <property type="match status" value="1"/>
</dbReference>
<evidence type="ECO:0000313" key="5">
    <source>
        <dbReference type="Proteomes" id="UP001275315"/>
    </source>
</evidence>
<comment type="caution">
    <text evidence="4">The sequence shown here is derived from an EMBL/GenBank/DDBJ whole genome shotgun (WGS) entry which is preliminary data.</text>
</comment>
<dbReference type="Proteomes" id="UP001275315">
    <property type="component" value="Unassembled WGS sequence"/>
</dbReference>
<dbReference type="PANTHER" id="PTHR43800:SF1">
    <property type="entry name" value="PEPTIDYL-LYSINE N-ACETYLTRANSFERASE YJAB"/>
    <property type="match status" value="1"/>
</dbReference>
<name>A0ABU5CRU8_9BACI</name>
<dbReference type="CDD" id="cd04301">
    <property type="entry name" value="NAT_SF"/>
    <property type="match status" value="1"/>
</dbReference>
<evidence type="ECO:0000256" key="2">
    <source>
        <dbReference type="ARBA" id="ARBA00023315"/>
    </source>
</evidence>
<dbReference type="PANTHER" id="PTHR43800">
    <property type="entry name" value="PEPTIDYL-LYSINE N-ACETYLTRANSFERASE YJAB"/>
    <property type="match status" value="1"/>
</dbReference>
<dbReference type="SUPFAM" id="SSF55729">
    <property type="entry name" value="Acyl-CoA N-acyltransferases (Nat)"/>
    <property type="match status" value="1"/>
</dbReference>
<organism evidence="4 5">
    <name type="scientific">Paracerasibacillus soli</name>
    <dbReference type="NCBI Taxonomy" id="480284"/>
    <lineage>
        <taxon>Bacteria</taxon>
        <taxon>Bacillati</taxon>
        <taxon>Bacillota</taxon>
        <taxon>Bacilli</taxon>
        <taxon>Bacillales</taxon>
        <taxon>Bacillaceae</taxon>
        <taxon>Paracerasibacillus</taxon>
    </lineage>
</organism>
<evidence type="ECO:0000256" key="1">
    <source>
        <dbReference type="ARBA" id="ARBA00022679"/>
    </source>
</evidence>
<proteinExistence type="predicted"/>
<dbReference type="EMBL" id="JAWDIQ010000002">
    <property type="protein sequence ID" value="MDY0409102.1"/>
    <property type="molecule type" value="Genomic_DNA"/>
</dbReference>
<dbReference type="InterPro" id="IPR000182">
    <property type="entry name" value="GNAT_dom"/>
</dbReference>
<sequence length="285" mass="32824">MAENDLGSVASFIAKLNRCAASHIGYCDTDKQSIMHYFETELDIPYTDCFVLAMKEDTLIGVAGFDADLENKVAEIWGPFIMAGHWGIRLSMWDKMMELLPHEIKELMMFPNEKNEHVQQLATERQFNKISKEAILVYSRKSKRKSLHPSITALSEQYFSEFQQLHNKTFPKAYYHGQQILNRMNDHRKVFIMTHPTQALLGYIYMEVEPEFGDASIEFFAVKETERGKGIGGKMIEAGLDWIFSFHEIASVNLCVNAKNENAIRLYKKVGFKQMHALCAYTKKI</sequence>
<dbReference type="InterPro" id="IPR016181">
    <property type="entry name" value="Acyl_CoA_acyltransferase"/>
</dbReference>
<keyword evidence="2" id="KW-0012">Acyltransferase</keyword>
<dbReference type="Pfam" id="PF00583">
    <property type="entry name" value="Acetyltransf_1"/>
    <property type="match status" value="1"/>
</dbReference>
<keyword evidence="5" id="KW-1185">Reference proteome</keyword>
<reference evidence="4 5" key="1">
    <citation type="submission" date="2023-10" db="EMBL/GenBank/DDBJ databases">
        <title>Virgibacillus soli CC-YMP-6 genome.</title>
        <authorList>
            <person name="Miliotis G."/>
            <person name="Sengupta P."/>
            <person name="Hameed A."/>
            <person name="Chuvochina M."/>
            <person name="Mcdonagh F."/>
            <person name="Simpson A.C."/>
            <person name="Singh N.K."/>
            <person name="Rekha P.D."/>
            <person name="Raman K."/>
            <person name="Hugenholtz P."/>
            <person name="Venkateswaran K."/>
        </authorList>
    </citation>
    <scope>NUCLEOTIDE SEQUENCE [LARGE SCALE GENOMIC DNA]</scope>
    <source>
        <strain evidence="4 5">CC-YMP-6</strain>
    </source>
</reference>
<gene>
    <name evidence="4" type="ORF">RWD45_11690</name>
</gene>
<evidence type="ECO:0000313" key="4">
    <source>
        <dbReference type="EMBL" id="MDY0409102.1"/>
    </source>
</evidence>
<keyword evidence="1" id="KW-0808">Transferase</keyword>
<protein>
    <submittedName>
        <fullName evidence="4">GNAT family N-acetyltransferase</fullName>
    </submittedName>
</protein>
<dbReference type="PROSITE" id="PS51186">
    <property type="entry name" value="GNAT"/>
    <property type="match status" value="1"/>
</dbReference>
<feature type="domain" description="N-acetyltransferase" evidence="3">
    <location>
        <begin position="149"/>
        <end position="285"/>
    </location>
</feature>